<keyword evidence="3" id="KW-1185">Reference proteome</keyword>
<feature type="compositionally biased region" description="Low complexity" evidence="1">
    <location>
        <begin position="1"/>
        <end position="11"/>
    </location>
</feature>
<evidence type="ECO:0000313" key="3">
    <source>
        <dbReference type="Proteomes" id="UP000593565"/>
    </source>
</evidence>
<organism evidence="2 3">
    <name type="scientific">Ameiurus melas</name>
    <name type="common">Black bullhead</name>
    <name type="synonym">Silurus melas</name>
    <dbReference type="NCBI Taxonomy" id="219545"/>
    <lineage>
        <taxon>Eukaryota</taxon>
        <taxon>Metazoa</taxon>
        <taxon>Chordata</taxon>
        <taxon>Craniata</taxon>
        <taxon>Vertebrata</taxon>
        <taxon>Euteleostomi</taxon>
        <taxon>Actinopterygii</taxon>
        <taxon>Neopterygii</taxon>
        <taxon>Teleostei</taxon>
        <taxon>Ostariophysi</taxon>
        <taxon>Siluriformes</taxon>
        <taxon>Ictaluridae</taxon>
        <taxon>Ameiurus</taxon>
    </lineage>
</organism>
<reference evidence="2 3" key="1">
    <citation type="submission" date="2020-02" db="EMBL/GenBank/DDBJ databases">
        <title>A chromosome-scale genome assembly of the black bullhead catfish (Ameiurus melas).</title>
        <authorList>
            <person name="Wen M."/>
            <person name="Zham M."/>
            <person name="Cabau C."/>
            <person name="Klopp C."/>
            <person name="Donnadieu C."/>
            <person name="Roques C."/>
            <person name="Bouchez O."/>
            <person name="Lampietro C."/>
            <person name="Jouanno E."/>
            <person name="Herpin A."/>
            <person name="Louis A."/>
            <person name="Berthelot C."/>
            <person name="Parey E."/>
            <person name="Roest-Crollius H."/>
            <person name="Braasch I."/>
            <person name="Postlethwait J."/>
            <person name="Robinson-Rechavi M."/>
            <person name="Echchiki A."/>
            <person name="Begum T."/>
            <person name="Montfort J."/>
            <person name="Schartl M."/>
            <person name="Bobe J."/>
            <person name="Guiguen Y."/>
        </authorList>
    </citation>
    <scope>NUCLEOTIDE SEQUENCE [LARGE SCALE GENOMIC DNA]</scope>
    <source>
        <strain evidence="2">M_S1</strain>
        <tissue evidence="2">Blood</tissue>
    </source>
</reference>
<evidence type="ECO:0000256" key="1">
    <source>
        <dbReference type="SAM" id="MobiDB-lite"/>
    </source>
</evidence>
<dbReference type="EMBL" id="JAAGNN010000019">
    <property type="protein sequence ID" value="KAF4076562.1"/>
    <property type="molecule type" value="Genomic_DNA"/>
</dbReference>
<evidence type="ECO:0000313" key="2">
    <source>
        <dbReference type="EMBL" id="KAF4076562.1"/>
    </source>
</evidence>
<sequence length="70" mass="8021">MSAPLSSISSTPEEEITTRPPSKPRQRGYKQCYIHLMSIKKEETQDFTCTHWGYIQKQRQTVALVSMASC</sequence>
<dbReference type="AlphaFoldDB" id="A0A7J6A128"/>
<gene>
    <name evidence="2" type="ORF">AMELA_G00216480</name>
</gene>
<proteinExistence type="predicted"/>
<dbReference type="Proteomes" id="UP000593565">
    <property type="component" value="Unassembled WGS sequence"/>
</dbReference>
<comment type="caution">
    <text evidence="2">The sequence shown here is derived from an EMBL/GenBank/DDBJ whole genome shotgun (WGS) entry which is preliminary data.</text>
</comment>
<name>A0A7J6A128_AMEME</name>
<protein>
    <submittedName>
        <fullName evidence="2">Uncharacterized protein</fullName>
    </submittedName>
</protein>
<feature type="region of interest" description="Disordered" evidence="1">
    <location>
        <begin position="1"/>
        <end position="28"/>
    </location>
</feature>
<accession>A0A7J6A128</accession>